<dbReference type="GO" id="GO:0017119">
    <property type="term" value="C:Golgi transport complex"/>
    <property type="evidence" value="ECO:0007669"/>
    <property type="project" value="InterPro"/>
</dbReference>
<evidence type="ECO:0000256" key="5">
    <source>
        <dbReference type="ARBA" id="ARBA00022927"/>
    </source>
</evidence>
<evidence type="ECO:0000256" key="1">
    <source>
        <dbReference type="ARBA" id="ARBA00004395"/>
    </source>
</evidence>
<name>A0A0C3Q3T5_9AGAM</name>
<feature type="region of interest" description="Disordered" evidence="9">
    <location>
        <begin position="139"/>
        <end position="159"/>
    </location>
</feature>
<dbReference type="HOGENOM" id="CLU_375612_0_0_1"/>
<evidence type="ECO:0000313" key="12">
    <source>
        <dbReference type="Proteomes" id="UP000054248"/>
    </source>
</evidence>
<feature type="region of interest" description="Disordered" evidence="9">
    <location>
        <begin position="417"/>
        <end position="462"/>
    </location>
</feature>
<dbReference type="Pfam" id="PF10191">
    <property type="entry name" value="COG7"/>
    <property type="match status" value="1"/>
</dbReference>
<reference evidence="12" key="2">
    <citation type="submission" date="2015-01" db="EMBL/GenBank/DDBJ databases">
        <title>Evolutionary Origins and Diversification of the Mycorrhizal Mutualists.</title>
        <authorList>
            <consortium name="DOE Joint Genome Institute"/>
            <consortium name="Mycorrhizal Genomics Consortium"/>
            <person name="Kohler A."/>
            <person name="Kuo A."/>
            <person name="Nagy L.G."/>
            <person name="Floudas D."/>
            <person name="Copeland A."/>
            <person name="Barry K.W."/>
            <person name="Cichocki N."/>
            <person name="Veneault-Fourrey C."/>
            <person name="LaButti K."/>
            <person name="Lindquist E.A."/>
            <person name="Lipzen A."/>
            <person name="Lundell T."/>
            <person name="Morin E."/>
            <person name="Murat C."/>
            <person name="Riley R."/>
            <person name="Ohm R."/>
            <person name="Sun H."/>
            <person name="Tunlid A."/>
            <person name="Henrissat B."/>
            <person name="Grigoriev I.V."/>
            <person name="Hibbett D.S."/>
            <person name="Martin F."/>
        </authorList>
    </citation>
    <scope>NUCLEOTIDE SEQUENCE [LARGE SCALE GENOMIC DNA]</scope>
    <source>
        <strain evidence="12">MUT 4182</strain>
    </source>
</reference>
<keyword evidence="5" id="KW-0653">Protein transport</keyword>
<reference evidence="11 12" key="1">
    <citation type="submission" date="2014-04" db="EMBL/GenBank/DDBJ databases">
        <authorList>
            <consortium name="DOE Joint Genome Institute"/>
            <person name="Kuo A."/>
            <person name="Girlanda M."/>
            <person name="Perotto S."/>
            <person name="Kohler A."/>
            <person name="Nagy L.G."/>
            <person name="Floudas D."/>
            <person name="Copeland A."/>
            <person name="Barry K.W."/>
            <person name="Cichocki N."/>
            <person name="Veneault-Fourrey C."/>
            <person name="LaButti K."/>
            <person name="Lindquist E.A."/>
            <person name="Lipzen A."/>
            <person name="Lundell T."/>
            <person name="Morin E."/>
            <person name="Murat C."/>
            <person name="Sun H."/>
            <person name="Tunlid A."/>
            <person name="Henrissat B."/>
            <person name="Grigoriev I.V."/>
            <person name="Hibbett D.S."/>
            <person name="Martin F."/>
            <person name="Nordberg H.P."/>
            <person name="Cantor M.N."/>
            <person name="Hua S.X."/>
        </authorList>
    </citation>
    <scope>NUCLEOTIDE SEQUENCE [LARGE SCALE GENOMIC DNA]</scope>
    <source>
        <strain evidence="11 12">MUT 4182</strain>
    </source>
</reference>
<feature type="transmembrane region" description="Helical" evidence="10">
    <location>
        <begin position="681"/>
        <end position="700"/>
    </location>
</feature>
<keyword evidence="12" id="KW-1185">Reference proteome</keyword>
<evidence type="ECO:0000256" key="10">
    <source>
        <dbReference type="SAM" id="Phobius"/>
    </source>
</evidence>
<sequence length="739" mass="81357">MTVLRNLISLPVARVHMISEADVASPLAGIPPSLPNLSSSSDLAASLDSYGEDIAGWINDLLDNQDLPKNADGTAVDLTALDKHVQLLATRLDVASQDTSSQLEQSIDDISRTIPRLTYDLQFMRESALSLQDALQNIEKSRLPPPDPPASQETDKMSTKQVLDRLHYLDTVKSSLEKTYSVLREAEAWSSLDSEITALLGSQSYAPAASRLSEAARSLALFSNTPEYETRRALMISLQNQLEAALSSALVAAINKRDVTACKGYHDIFTDIQREVEFRNYYFGTRRKGLVDLWSSAKIEDCEGEESGSAEETESSEKKQPFNALLKQFFTEFNTLLTEEQSYTVSIFPDPQQTLSAFVQSTVDALSPSFPQRLSSMAEHYSALALPHIIQAFKSTEEFAVSTSKILENAAYSARTATTTDDKSHAAGAKSLSRRASRRISLSRRLGPSRSGSISGPQGLGDPIGGSGAWEQALFEPFMDFQSEYGVLEKRLLDEGLKKITTGTPILADGAKVLRERSAAVFDMAEETLDRWRTPRKTGRDTRVNYYDAGAKEKDYELPKIVQSAREGWMEVAKALAIVCALLAGVEAQFVQILGNPPSSSPVSLSYRAVRALNYLSLLLNISAVVGTFFMLDILTELPFRVYKYGNNQEGERPTKQSISAMLLEFGADGRWTVAKGFTQACAILGMLTAVVQIIVWVWMNESREVSIVVTFVGMLGVFLAAYWFIASLGRSRRILNES</sequence>
<evidence type="ECO:0000256" key="9">
    <source>
        <dbReference type="SAM" id="MobiDB-lite"/>
    </source>
</evidence>
<dbReference type="OrthoDB" id="249612at2759"/>
<dbReference type="GO" id="GO:0007030">
    <property type="term" value="P:Golgi organization"/>
    <property type="evidence" value="ECO:0007669"/>
    <property type="project" value="TreeGrafter"/>
</dbReference>
<feature type="transmembrane region" description="Helical" evidence="10">
    <location>
        <begin position="575"/>
        <end position="595"/>
    </location>
</feature>
<keyword evidence="6" id="KW-0333">Golgi apparatus</keyword>
<evidence type="ECO:0000256" key="4">
    <source>
        <dbReference type="ARBA" id="ARBA00022448"/>
    </source>
</evidence>
<dbReference type="GO" id="GO:0006886">
    <property type="term" value="P:intracellular protein transport"/>
    <property type="evidence" value="ECO:0007669"/>
    <property type="project" value="InterPro"/>
</dbReference>
<dbReference type="STRING" id="1051891.A0A0C3Q3T5"/>
<gene>
    <name evidence="11" type="ORF">M407DRAFT_228638</name>
</gene>
<keyword evidence="7 10" id="KW-0472">Membrane</keyword>
<evidence type="ECO:0000313" key="11">
    <source>
        <dbReference type="EMBL" id="KIO17329.1"/>
    </source>
</evidence>
<feature type="transmembrane region" description="Helical" evidence="10">
    <location>
        <begin position="706"/>
        <end position="726"/>
    </location>
</feature>
<comment type="subcellular location">
    <subcellularLocation>
        <location evidence="1">Golgi apparatus membrane</location>
        <topology evidence="1">Peripheral membrane protein</topology>
    </subcellularLocation>
</comment>
<protein>
    <recommendedName>
        <fullName evidence="3">Conserved oligomeric Golgi complex subunit 7</fullName>
    </recommendedName>
    <alternativeName>
        <fullName evidence="8">Component of oligomeric Golgi complex 7</fullName>
    </alternativeName>
</protein>
<comment type="similarity">
    <text evidence="2">Belongs to the COG7 family.</text>
</comment>
<feature type="compositionally biased region" description="Low complexity" evidence="9">
    <location>
        <begin position="443"/>
        <end position="457"/>
    </location>
</feature>
<evidence type="ECO:0000256" key="7">
    <source>
        <dbReference type="ARBA" id="ARBA00023136"/>
    </source>
</evidence>
<accession>A0A0C3Q3T5</accession>
<keyword evidence="10" id="KW-0812">Transmembrane</keyword>
<dbReference type="GO" id="GO:0006890">
    <property type="term" value="P:retrograde vesicle-mediated transport, Golgi to endoplasmic reticulum"/>
    <property type="evidence" value="ECO:0007669"/>
    <property type="project" value="TreeGrafter"/>
</dbReference>
<evidence type="ECO:0000256" key="6">
    <source>
        <dbReference type="ARBA" id="ARBA00023034"/>
    </source>
</evidence>
<feature type="transmembrane region" description="Helical" evidence="10">
    <location>
        <begin position="615"/>
        <end position="635"/>
    </location>
</feature>
<keyword evidence="4" id="KW-0813">Transport</keyword>
<evidence type="ECO:0000256" key="2">
    <source>
        <dbReference type="ARBA" id="ARBA00005831"/>
    </source>
</evidence>
<evidence type="ECO:0000256" key="8">
    <source>
        <dbReference type="ARBA" id="ARBA00031345"/>
    </source>
</evidence>
<dbReference type="InterPro" id="IPR019335">
    <property type="entry name" value="COG7"/>
</dbReference>
<evidence type="ECO:0000256" key="3">
    <source>
        <dbReference type="ARBA" id="ARBA00020984"/>
    </source>
</evidence>
<dbReference type="Proteomes" id="UP000054248">
    <property type="component" value="Unassembled WGS sequence"/>
</dbReference>
<dbReference type="GO" id="GO:0000139">
    <property type="term" value="C:Golgi membrane"/>
    <property type="evidence" value="ECO:0007669"/>
    <property type="project" value="UniProtKB-SubCell"/>
</dbReference>
<keyword evidence="10" id="KW-1133">Transmembrane helix</keyword>
<dbReference type="PANTHER" id="PTHR21443:SF0">
    <property type="entry name" value="CONSERVED OLIGOMERIC GOLGI COMPLEX SUBUNIT 7"/>
    <property type="match status" value="1"/>
</dbReference>
<dbReference type="PANTHER" id="PTHR21443">
    <property type="entry name" value="CONSERVED OLIGOMERIC GOLGI COMPLEX COMPONENT 7"/>
    <property type="match status" value="1"/>
</dbReference>
<organism evidence="11 12">
    <name type="scientific">Tulasnella calospora MUT 4182</name>
    <dbReference type="NCBI Taxonomy" id="1051891"/>
    <lineage>
        <taxon>Eukaryota</taxon>
        <taxon>Fungi</taxon>
        <taxon>Dikarya</taxon>
        <taxon>Basidiomycota</taxon>
        <taxon>Agaricomycotina</taxon>
        <taxon>Agaricomycetes</taxon>
        <taxon>Cantharellales</taxon>
        <taxon>Tulasnellaceae</taxon>
        <taxon>Tulasnella</taxon>
    </lineage>
</organism>
<dbReference type="EMBL" id="KN823396">
    <property type="protein sequence ID" value="KIO17329.1"/>
    <property type="molecule type" value="Genomic_DNA"/>
</dbReference>
<feature type="compositionally biased region" description="Basic residues" evidence="9">
    <location>
        <begin position="432"/>
        <end position="442"/>
    </location>
</feature>
<dbReference type="AlphaFoldDB" id="A0A0C3Q3T5"/>
<proteinExistence type="inferred from homology"/>